<dbReference type="InterPro" id="IPR001375">
    <property type="entry name" value="Peptidase_S9_cat"/>
</dbReference>
<feature type="chain" id="PRO_5045114279" description="Peptidase S9 prolyl oligopeptidase catalytic domain-containing protein" evidence="1">
    <location>
        <begin position="33"/>
        <end position="739"/>
    </location>
</feature>
<proteinExistence type="predicted"/>
<dbReference type="Gene3D" id="3.40.50.1820">
    <property type="entry name" value="alpha/beta hydrolase"/>
    <property type="match status" value="1"/>
</dbReference>
<protein>
    <recommendedName>
        <fullName evidence="2">Peptidase S9 prolyl oligopeptidase catalytic domain-containing protein</fullName>
    </recommendedName>
</protein>
<gene>
    <name evidence="3" type="ORF">B5J99_01535</name>
</gene>
<evidence type="ECO:0000313" key="4">
    <source>
        <dbReference type="Proteomes" id="UP000258016"/>
    </source>
</evidence>
<sequence>MTGKPRTKYANLGRCSLLGGLALIVSCPAAMADDPGRRWTPEDIVSVPKVISMALSYDGAELAYLERTVDIAGNRTLLVLYRLDLASGARAEVARAIAADKLEAIAGKRAWNVLLDLGDGQQLYQIDSGASARLVLASEAKVTVGQAEGNLFAVSSLAPHRVGVLAYDWSPDRRWLWYAALKPGPSDTRVQFDSEVTAQKHRRRAPVPAVVELRLRSSSGEDTLIATRPTSDRLAFYLGATVRWGEDGLRYFVETTSGIKSDESEAFDLKFASLVSTSAGTLPGLPSVDYLKGPHGGQLASEGTGASLDLIETGPDGTKHSYGRYGFYIGDPRSAASWRSEDGKRLVLGVRTTTHPRYGLAVVSKAGIRTILTGKSLSRCDFRADLSWGICVEESLSQPPRFVRVEPGSGRITKVLTLSARHEAIAPLKITAHQWKNRADHIATGFIVWPRDYIKGQPYPAILVTHGSDADERFADQDLQWDFPVQAWAERGYVVVLINDPSPRLNPDLMAGYAQWRSGKGHLSPAKVQDSAWIGVVHMLEDVVSQLVSDGLVDRSRVGIAGYSRGSQITNVAVTQSGLFRAASSGDGSFLEPSAWSQVTRSYTAIFGGPPAGDFLENYRRLSPSLRADHACAAVLQQMATPLAGAIDFHMSLRAARVPSQISLYPGETTATDETHLFHIPSNRLAAMRENLAWFDFWLRDVEQTDASSAGRAGHWIEMARSRRDNCPTFPAISSHAPP</sequence>
<feature type="domain" description="Peptidase S9 prolyl oligopeptidase catalytic" evidence="2">
    <location>
        <begin position="542"/>
        <end position="699"/>
    </location>
</feature>
<evidence type="ECO:0000313" key="3">
    <source>
        <dbReference type="EMBL" id="ASR50312.1"/>
    </source>
</evidence>
<keyword evidence="4" id="KW-1185">Reference proteome</keyword>
<feature type="signal peptide" evidence="1">
    <location>
        <begin position="1"/>
        <end position="32"/>
    </location>
</feature>
<evidence type="ECO:0000259" key="2">
    <source>
        <dbReference type="Pfam" id="PF00326"/>
    </source>
</evidence>
<name>A0ABM6M377_9SPHN</name>
<dbReference type="SUPFAM" id="SSF82171">
    <property type="entry name" value="DPP6 N-terminal domain-like"/>
    <property type="match status" value="1"/>
</dbReference>
<accession>A0ABM6M377</accession>
<dbReference type="SUPFAM" id="SSF53474">
    <property type="entry name" value="alpha/beta-Hydrolases"/>
    <property type="match status" value="1"/>
</dbReference>
<dbReference type="EMBL" id="CP020083">
    <property type="protein sequence ID" value="ASR50312.1"/>
    <property type="molecule type" value="Genomic_DNA"/>
</dbReference>
<reference evidence="3 4" key="1">
    <citation type="submission" date="2017-03" db="EMBL/GenBank/DDBJ databases">
        <title>Complete genome sequence of Blastomonas fulva degrading microcsystin LR.</title>
        <authorList>
            <person name="Lee H.-g."/>
            <person name="Jin L."/>
            <person name="oh H.-M."/>
        </authorList>
    </citation>
    <scope>NUCLEOTIDE SEQUENCE [LARGE SCALE GENOMIC DNA]</scope>
    <source>
        <strain evidence="3 4">T2</strain>
    </source>
</reference>
<keyword evidence="1" id="KW-0732">Signal</keyword>
<dbReference type="Pfam" id="PF00326">
    <property type="entry name" value="Peptidase_S9"/>
    <property type="match status" value="1"/>
</dbReference>
<organism evidence="3 4">
    <name type="scientific">Blastomonas fulva</name>
    <dbReference type="NCBI Taxonomy" id="1550728"/>
    <lineage>
        <taxon>Bacteria</taxon>
        <taxon>Pseudomonadati</taxon>
        <taxon>Pseudomonadota</taxon>
        <taxon>Alphaproteobacteria</taxon>
        <taxon>Sphingomonadales</taxon>
        <taxon>Sphingomonadaceae</taxon>
        <taxon>Blastomonas</taxon>
    </lineage>
</organism>
<evidence type="ECO:0000256" key="1">
    <source>
        <dbReference type="SAM" id="SignalP"/>
    </source>
</evidence>
<dbReference type="PROSITE" id="PS51257">
    <property type="entry name" value="PROKAR_LIPOPROTEIN"/>
    <property type="match status" value="1"/>
</dbReference>
<dbReference type="InterPro" id="IPR029058">
    <property type="entry name" value="AB_hydrolase_fold"/>
</dbReference>
<dbReference type="Proteomes" id="UP000258016">
    <property type="component" value="Chromosome"/>
</dbReference>